<evidence type="ECO:0000256" key="2">
    <source>
        <dbReference type="ARBA" id="ARBA00022692"/>
    </source>
</evidence>
<sequence>MKTLLVLILFSSVSFLFFGIGCFIDPRMKAEFIRYNLDKHRPLVGALQVAGAVALLIGYFYIPLLAFIGAVGLSVLMLFGFGVRLKIKDTPLQSSPSLIYCILNAVIAYSIYVNMLYT</sequence>
<dbReference type="GO" id="GO:0016020">
    <property type="term" value="C:membrane"/>
    <property type="evidence" value="ECO:0007669"/>
    <property type="project" value="UniProtKB-SubCell"/>
</dbReference>
<dbReference type="AlphaFoldDB" id="A0A3M0GE63"/>
<evidence type="ECO:0000313" key="6">
    <source>
        <dbReference type="EMBL" id="RMB59439.1"/>
    </source>
</evidence>
<dbReference type="InterPro" id="IPR032808">
    <property type="entry name" value="DoxX"/>
</dbReference>
<dbReference type="Pfam" id="PF13564">
    <property type="entry name" value="DoxX_2"/>
    <property type="match status" value="1"/>
</dbReference>
<evidence type="ECO:0000256" key="3">
    <source>
        <dbReference type="ARBA" id="ARBA00022989"/>
    </source>
</evidence>
<protein>
    <recommendedName>
        <fullName evidence="8">DoxX family protein</fullName>
    </recommendedName>
</protein>
<comment type="caution">
    <text evidence="6">The sequence shown here is derived from an EMBL/GenBank/DDBJ whole genome shotgun (WGS) entry which is preliminary data.</text>
</comment>
<proteinExistence type="predicted"/>
<dbReference type="RefSeq" id="WP_121917077.1">
    <property type="nucleotide sequence ID" value="NZ_REFV01000006.1"/>
</dbReference>
<dbReference type="EMBL" id="REFV01000006">
    <property type="protein sequence ID" value="RMB59439.1"/>
    <property type="molecule type" value="Genomic_DNA"/>
</dbReference>
<accession>A0A3M0GE63</accession>
<feature type="transmembrane region" description="Helical" evidence="5">
    <location>
        <begin position="67"/>
        <end position="85"/>
    </location>
</feature>
<evidence type="ECO:0000256" key="5">
    <source>
        <dbReference type="SAM" id="Phobius"/>
    </source>
</evidence>
<name>A0A3M0GE63_9FLAO</name>
<organism evidence="6 7">
    <name type="scientific">Dokdonia sinensis</name>
    <dbReference type="NCBI Taxonomy" id="2479847"/>
    <lineage>
        <taxon>Bacteria</taxon>
        <taxon>Pseudomonadati</taxon>
        <taxon>Bacteroidota</taxon>
        <taxon>Flavobacteriia</taxon>
        <taxon>Flavobacteriales</taxon>
        <taxon>Flavobacteriaceae</taxon>
        <taxon>Dokdonia</taxon>
    </lineage>
</organism>
<comment type="subcellular location">
    <subcellularLocation>
        <location evidence="1">Membrane</location>
        <topology evidence="1">Multi-pass membrane protein</topology>
    </subcellularLocation>
</comment>
<feature type="transmembrane region" description="Helical" evidence="5">
    <location>
        <begin position="97"/>
        <end position="117"/>
    </location>
</feature>
<evidence type="ECO:0000256" key="1">
    <source>
        <dbReference type="ARBA" id="ARBA00004141"/>
    </source>
</evidence>
<keyword evidence="4 5" id="KW-0472">Membrane</keyword>
<feature type="transmembrane region" description="Helical" evidence="5">
    <location>
        <begin position="44"/>
        <end position="61"/>
    </location>
</feature>
<gene>
    <name evidence="6" type="ORF">EAX61_07580</name>
</gene>
<keyword evidence="3 5" id="KW-1133">Transmembrane helix</keyword>
<keyword evidence="7" id="KW-1185">Reference proteome</keyword>
<evidence type="ECO:0000256" key="4">
    <source>
        <dbReference type="ARBA" id="ARBA00023136"/>
    </source>
</evidence>
<keyword evidence="2 5" id="KW-0812">Transmembrane</keyword>
<evidence type="ECO:0000313" key="7">
    <source>
        <dbReference type="Proteomes" id="UP000281985"/>
    </source>
</evidence>
<feature type="transmembrane region" description="Helical" evidence="5">
    <location>
        <begin position="6"/>
        <end position="24"/>
    </location>
</feature>
<reference evidence="6 7" key="1">
    <citation type="submission" date="2018-10" db="EMBL/GenBank/DDBJ databases">
        <title>Dokdonia luteus sp. nov., isolated from sea water.</title>
        <authorList>
            <person name="Zhou L.Y."/>
            <person name="Du Z.J."/>
        </authorList>
    </citation>
    <scope>NUCLEOTIDE SEQUENCE [LARGE SCALE GENOMIC DNA]</scope>
    <source>
        <strain evidence="6 7">SH27</strain>
    </source>
</reference>
<dbReference type="PROSITE" id="PS51257">
    <property type="entry name" value="PROKAR_LIPOPROTEIN"/>
    <property type="match status" value="1"/>
</dbReference>
<dbReference type="OrthoDB" id="799482at2"/>
<dbReference type="Proteomes" id="UP000281985">
    <property type="component" value="Unassembled WGS sequence"/>
</dbReference>
<evidence type="ECO:0008006" key="8">
    <source>
        <dbReference type="Google" id="ProtNLM"/>
    </source>
</evidence>